<dbReference type="Proteomes" id="UP000295717">
    <property type="component" value="Unassembled WGS sequence"/>
</dbReference>
<organism evidence="1 2">
    <name type="scientific">Thiobaca trueperi</name>
    <dbReference type="NCBI Taxonomy" id="127458"/>
    <lineage>
        <taxon>Bacteria</taxon>
        <taxon>Pseudomonadati</taxon>
        <taxon>Pseudomonadota</taxon>
        <taxon>Gammaproteobacteria</taxon>
        <taxon>Chromatiales</taxon>
        <taxon>Chromatiaceae</taxon>
        <taxon>Thiobaca</taxon>
    </lineage>
</organism>
<name>A0A4V2V1S3_9GAMM</name>
<dbReference type="AlphaFoldDB" id="A0A4V2V1S3"/>
<evidence type="ECO:0000313" key="1">
    <source>
        <dbReference type="EMBL" id="TCT22272.1"/>
    </source>
</evidence>
<protein>
    <submittedName>
        <fullName evidence="1">Uncharacterized protein</fullName>
    </submittedName>
</protein>
<comment type="caution">
    <text evidence="1">The sequence shown here is derived from an EMBL/GenBank/DDBJ whole genome shotgun (WGS) entry which is preliminary data.</text>
</comment>
<proteinExistence type="predicted"/>
<evidence type="ECO:0000313" key="2">
    <source>
        <dbReference type="Proteomes" id="UP000295717"/>
    </source>
</evidence>
<sequence>MNQVYAIHGPRLVSPGTSLRLDVDWAEQCSKLLGVSEEYQSSAASVAHLQAAIRREPRLNTVLQSSLSEMREANQSLRQELMGLLNGLIGRIEGGMLNVDGGRSGD</sequence>
<keyword evidence="2" id="KW-1185">Reference proteome</keyword>
<gene>
    <name evidence="1" type="ORF">EDC35_103371</name>
</gene>
<accession>A0A4V2V1S3</accession>
<dbReference type="EMBL" id="SMAO01000003">
    <property type="protein sequence ID" value="TCT22272.1"/>
    <property type="molecule type" value="Genomic_DNA"/>
</dbReference>
<reference evidence="1 2" key="1">
    <citation type="submission" date="2019-03" db="EMBL/GenBank/DDBJ databases">
        <title>Genomic Encyclopedia of Type Strains, Phase IV (KMG-IV): sequencing the most valuable type-strain genomes for metagenomic binning, comparative biology and taxonomic classification.</title>
        <authorList>
            <person name="Goeker M."/>
        </authorList>
    </citation>
    <scope>NUCLEOTIDE SEQUENCE [LARGE SCALE GENOMIC DNA]</scope>
    <source>
        <strain evidence="1 2">DSM 13587</strain>
    </source>
</reference>